<accession>A0A6I2MLP8</accession>
<reference evidence="3 4" key="1">
    <citation type="submission" date="2019-11" db="EMBL/GenBank/DDBJ databases">
        <title>Maribacter lutea sp. nov., a marine bacterium isolated from intertidal sand.</title>
        <authorList>
            <person name="Liu A."/>
        </authorList>
    </citation>
    <scope>NUCLEOTIDE SEQUENCE [LARGE SCALE GENOMIC DNA]</scope>
    <source>
        <strain evidence="3 4">RZ05</strain>
    </source>
</reference>
<evidence type="ECO:0000313" key="4">
    <source>
        <dbReference type="Proteomes" id="UP000443153"/>
    </source>
</evidence>
<sequence length="46" mass="5309">MKNNRVKTRYSPSRVLNIIVNVAKKAGIHRRVTPHMLRNGFATHLL</sequence>
<keyword evidence="1" id="KW-0233">DNA recombination</keyword>
<dbReference type="AlphaFoldDB" id="A0A6I2MLP8"/>
<dbReference type="Proteomes" id="UP000443153">
    <property type="component" value="Unassembled WGS sequence"/>
</dbReference>
<feature type="domain" description="Tyr recombinase" evidence="2">
    <location>
        <begin position="1"/>
        <end position="46"/>
    </location>
</feature>
<name>A0A6I2MLP8_9FLAO</name>
<dbReference type="PROSITE" id="PS51898">
    <property type="entry name" value="TYR_RECOMBINASE"/>
    <property type="match status" value="1"/>
</dbReference>
<dbReference type="InterPro" id="IPR011010">
    <property type="entry name" value="DNA_brk_join_enz"/>
</dbReference>
<dbReference type="GO" id="GO:0003677">
    <property type="term" value="F:DNA binding"/>
    <property type="evidence" value="ECO:0007669"/>
    <property type="project" value="InterPro"/>
</dbReference>
<evidence type="ECO:0000256" key="1">
    <source>
        <dbReference type="ARBA" id="ARBA00023172"/>
    </source>
</evidence>
<dbReference type="InterPro" id="IPR002104">
    <property type="entry name" value="Integrase_catalytic"/>
</dbReference>
<dbReference type="InterPro" id="IPR013762">
    <property type="entry name" value="Integrase-like_cat_sf"/>
</dbReference>
<gene>
    <name evidence="3" type="ORF">GJ691_10795</name>
</gene>
<keyword evidence="4" id="KW-1185">Reference proteome</keyword>
<comment type="caution">
    <text evidence="3">The sequence shown here is derived from an EMBL/GenBank/DDBJ whole genome shotgun (WGS) entry which is preliminary data.</text>
</comment>
<protein>
    <submittedName>
        <fullName evidence="3">Tyrosine-type recombinase/integrase</fullName>
    </submittedName>
</protein>
<proteinExistence type="predicted"/>
<evidence type="ECO:0000259" key="2">
    <source>
        <dbReference type="PROSITE" id="PS51898"/>
    </source>
</evidence>
<evidence type="ECO:0000313" key="3">
    <source>
        <dbReference type="EMBL" id="MRX64658.1"/>
    </source>
</evidence>
<organism evidence="3 4">
    <name type="scientific">Maribacter luteus</name>
    <dbReference type="NCBI Taxonomy" id="2594478"/>
    <lineage>
        <taxon>Bacteria</taxon>
        <taxon>Pseudomonadati</taxon>
        <taxon>Bacteroidota</taxon>
        <taxon>Flavobacteriia</taxon>
        <taxon>Flavobacteriales</taxon>
        <taxon>Flavobacteriaceae</taxon>
        <taxon>Maribacter</taxon>
    </lineage>
</organism>
<dbReference type="GO" id="GO:0006310">
    <property type="term" value="P:DNA recombination"/>
    <property type="evidence" value="ECO:0007669"/>
    <property type="project" value="UniProtKB-KW"/>
</dbReference>
<dbReference type="GO" id="GO:0015074">
    <property type="term" value="P:DNA integration"/>
    <property type="evidence" value="ECO:0007669"/>
    <property type="project" value="InterPro"/>
</dbReference>
<dbReference type="Pfam" id="PF00589">
    <property type="entry name" value="Phage_integrase"/>
    <property type="match status" value="1"/>
</dbReference>
<dbReference type="SUPFAM" id="SSF56349">
    <property type="entry name" value="DNA breaking-rejoining enzymes"/>
    <property type="match status" value="1"/>
</dbReference>
<dbReference type="Gene3D" id="1.10.443.10">
    <property type="entry name" value="Intergrase catalytic core"/>
    <property type="match status" value="1"/>
</dbReference>
<dbReference type="EMBL" id="WKJH01000008">
    <property type="protein sequence ID" value="MRX64658.1"/>
    <property type="molecule type" value="Genomic_DNA"/>
</dbReference>